<dbReference type="AlphaFoldDB" id="A0A9Q0MHB9"/>
<dbReference type="CDD" id="cd05285">
    <property type="entry name" value="sorbitol_DH"/>
    <property type="match status" value="1"/>
</dbReference>
<evidence type="ECO:0000259" key="9">
    <source>
        <dbReference type="SMART" id="SM00829"/>
    </source>
</evidence>
<keyword evidence="3" id="KW-0479">Metal-binding</keyword>
<sequence>MGKVTVNQGFVVRKANDAEVITVPMPSSPGPNEVLLRTLSVGICGSDIHYWHLGQCATFIVKEPIILGHETSAIVEAIGSNVKHLKPGDRVVTEPAVPCESCEYCRGGKYNLCLDIKCHATPPYHGTLTNYFLHHANYTFKVPDHVSNEEAAMIEPLSVAVHSCKRSNVTVGSKVLITGAGPIGIYTLMAAKAYGATKVVLTDINEDRLKLAREVGADETILVTKEQSEEQLVEHIRTLFDGDLPNISIECSGAPTCSRLVLLATKSGGTAIQVGMGPPNVNLPIADAAIREVTILGAFRYKDCFPIAIDLAASGKLQLKKLASHRFDFKDSLKAFETAKSGIGMKVVINVSE</sequence>
<evidence type="ECO:0000256" key="2">
    <source>
        <dbReference type="ARBA" id="ARBA00008072"/>
    </source>
</evidence>
<protein>
    <recommendedName>
        <fullName evidence="7">Sorbitol dehydrogenase</fullName>
    </recommendedName>
    <alternativeName>
        <fullName evidence="8">Polyol dehydrogenase</fullName>
    </alternativeName>
</protein>
<feature type="domain" description="Enoyl reductase (ER)" evidence="9">
    <location>
        <begin position="14"/>
        <end position="349"/>
    </location>
</feature>
<gene>
    <name evidence="10" type="ORF">RDWZM_002110</name>
</gene>
<dbReference type="SUPFAM" id="SSF50129">
    <property type="entry name" value="GroES-like"/>
    <property type="match status" value="1"/>
</dbReference>
<dbReference type="GO" id="GO:0006062">
    <property type="term" value="P:sorbitol catabolic process"/>
    <property type="evidence" value="ECO:0007669"/>
    <property type="project" value="TreeGrafter"/>
</dbReference>
<comment type="cofactor">
    <cofactor evidence="1">
        <name>Zn(2+)</name>
        <dbReference type="ChEBI" id="CHEBI:29105"/>
    </cofactor>
</comment>
<comment type="similarity">
    <text evidence="2">Belongs to the zinc-containing alcohol dehydrogenase family.</text>
</comment>
<dbReference type="InterPro" id="IPR036291">
    <property type="entry name" value="NAD(P)-bd_dom_sf"/>
</dbReference>
<name>A0A9Q0MHB9_BLOTA</name>
<dbReference type="SUPFAM" id="SSF51735">
    <property type="entry name" value="NAD(P)-binding Rossmann-fold domains"/>
    <property type="match status" value="1"/>
</dbReference>
<dbReference type="Pfam" id="PF00107">
    <property type="entry name" value="ADH_zinc_N"/>
    <property type="match status" value="1"/>
</dbReference>
<evidence type="ECO:0000256" key="1">
    <source>
        <dbReference type="ARBA" id="ARBA00001947"/>
    </source>
</evidence>
<dbReference type="GO" id="GO:0046872">
    <property type="term" value="F:metal ion binding"/>
    <property type="evidence" value="ECO:0007669"/>
    <property type="project" value="UniProtKB-KW"/>
</dbReference>
<evidence type="ECO:0000256" key="4">
    <source>
        <dbReference type="ARBA" id="ARBA00022833"/>
    </source>
</evidence>
<keyword evidence="4" id="KW-0862">Zinc</keyword>
<evidence type="ECO:0000256" key="8">
    <source>
        <dbReference type="ARBA" id="ARBA00032485"/>
    </source>
</evidence>
<evidence type="ECO:0000256" key="5">
    <source>
        <dbReference type="ARBA" id="ARBA00023002"/>
    </source>
</evidence>
<dbReference type="OMA" id="MRVAMYY"/>
<proteinExistence type="inferred from homology"/>
<dbReference type="PANTHER" id="PTHR43161:SF9">
    <property type="entry name" value="SORBITOL DEHYDROGENASE"/>
    <property type="match status" value="1"/>
</dbReference>
<dbReference type="EMBL" id="JAPWDV010000001">
    <property type="protein sequence ID" value="KAJ6223565.1"/>
    <property type="molecule type" value="Genomic_DNA"/>
</dbReference>
<dbReference type="GO" id="GO:0003939">
    <property type="term" value="F:L-iditol 2-dehydrogenase (NAD+) activity"/>
    <property type="evidence" value="ECO:0007669"/>
    <property type="project" value="TreeGrafter"/>
</dbReference>
<evidence type="ECO:0000256" key="3">
    <source>
        <dbReference type="ARBA" id="ARBA00022723"/>
    </source>
</evidence>
<evidence type="ECO:0000313" key="11">
    <source>
        <dbReference type="Proteomes" id="UP001142055"/>
    </source>
</evidence>
<keyword evidence="5" id="KW-0560">Oxidoreductase</keyword>
<dbReference type="InterPro" id="IPR013149">
    <property type="entry name" value="ADH-like_C"/>
</dbReference>
<evidence type="ECO:0000256" key="7">
    <source>
        <dbReference type="ARBA" id="ARBA00026132"/>
    </source>
</evidence>
<dbReference type="Gene3D" id="3.90.180.10">
    <property type="entry name" value="Medium-chain alcohol dehydrogenases, catalytic domain"/>
    <property type="match status" value="1"/>
</dbReference>
<dbReference type="OrthoDB" id="1879366at2759"/>
<organism evidence="10 11">
    <name type="scientific">Blomia tropicalis</name>
    <name type="common">Mite</name>
    <dbReference type="NCBI Taxonomy" id="40697"/>
    <lineage>
        <taxon>Eukaryota</taxon>
        <taxon>Metazoa</taxon>
        <taxon>Ecdysozoa</taxon>
        <taxon>Arthropoda</taxon>
        <taxon>Chelicerata</taxon>
        <taxon>Arachnida</taxon>
        <taxon>Acari</taxon>
        <taxon>Acariformes</taxon>
        <taxon>Sarcoptiformes</taxon>
        <taxon>Astigmata</taxon>
        <taxon>Glycyphagoidea</taxon>
        <taxon>Echimyopodidae</taxon>
        <taxon>Blomia</taxon>
    </lineage>
</organism>
<reference evidence="10" key="1">
    <citation type="submission" date="2022-12" db="EMBL/GenBank/DDBJ databases">
        <title>Genome assemblies of Blomia tropicalis.</title>
        <authorList>
            <person name="Cui Y."/>
        </authorList>
    </citation>
    <scope>NUCLEOTIDE SEQUENCE</scope>
    <source>
        <tissue evidence="10">Adult mites</tissue>
    </source>
</reference>
<evidence type="ECO:0000313" key="10">
    <source>
        <dbReference type="EMBL" id="KAJ6223565.1"/>
    </source>
</evidence>
<dbReference type="PANTHER" id="PTHR43161">
    <property type="entry name" value="SORBITOL DEHYDROGENASE"/>
    <property type="match status" value="1"/>
</dbReference>
<dbReference type="Gene3D" id="3.40.50.720">
    <property type="entry name" value="NAD(P)-binding Rossmann-like Domain"/>
    <property type="match status" value="1"/>
</dbReference>
<evidence type="ECO:0000256" key="6">
    <source>
        <dbReference type="ARBA" id="ARBA00023027"/>
    </source>
</evidence>
<dbReference type="Proteomes" id="UP001142055">
    <property type="component" value="Chromosome 1"/>
</dbReference>
<keyword evidence="6" id="KW-0520">NAD</keyword>
<dbReference type="SMART" id="SM00829">
    <property type="entry name" value="PKS_ER"/>
    <property type="match status" value="1"/>
</dbReference>
<dbReference type="InterPro" id="IPR013154">
    <property type="entry name" value="ADH-like_N"/>
</dbReference>
<dbReference type="Pfam" id="PF08240">
    <property type="entry name" value="ADH_N"/>
    <property type="match status" value="1"/>
</dbReference>
<dbReference type="FunFam" id="3.40.50.720:FF:000068">
    <property type="entry name" value="Sorbitol dehydrogenase"/>
    <property type="match status" value="1"/>
</dbReference>
<dbReference type="InterPro" id="IPR020843">
    <property type="entry name" value="ER"/>
</dbReference>
<accession>A0A9Q0MHB9</accession>
<keyword evidence="11" id="KW-1185">Reference proteome</keyword>
<dbReference type="InterPro" id="IPR045306">
    <property type="entry name" value="SDH-like"/>
</dbReference>
<comment type="caution">
    <text evidence="10">The sequence shown here is derived from an EMBL/GenBank/DDBJ whole genome shotgun (WGS) entry which is preliminary data.</text>
</comment>
<dbReference type="InterPro" id="IPR011032">
    <property type="entry name" value="GroES-like_sf"/>
</dbReference>